<keyword evidence="2" id="KW-1185">Reference proteome</keyword>
<organism evidence="1 2">
    <name type="scientific">Prevotella corporis</name>
    <dbReference type="NCBI Taxonomy" id="28128"/>
    <lineage>
        <taxon>Bacteria</taxon>
        <taxon>Pseudomonadati</taxon>
        <taxon>Bacteroidota</taxon>
        <taxon>Bacteroidia</taxon>
        <taxon>Bacteroidales</taxon>
        <taxon>Prevotellaceae</taxon>
        <taxon>Prevotella</taxon>
    </lineage>
</organism>
<protein>
    <recommendedName>
        <fullName evidence="3">Helix-hairpin-helix motif protein</fullName>
    </recommendedName>
</protein>
<proteinExistence type="predicted"/>
<reference evidence="2" key="1">
    <citation type="submission" date="2016-01" db="EMBL/GenBank/DDBJ databases">
        <authorList>
            <person name="Mitreva M."/>
            <person name="Pepin K.H."/>
            <person name="Mihindukulasuriya K.A."/>
            <person name="Fulton R."/>
            <person name="Fronick C."/>
            <person name="O'Laughlin M."/>
            <person name="Miner T."/>
            <person name="Herter B."/>
            <person name="Rosa B.A."/>
            <person name="Cordes M."/>
            <person name="Tomlinson C."/>
            <person name="Wollam A."/>
            <person name="Palsikar V.B."/>
            <person name="Mardis E.R."/>
            <person name="Wilson R.K."/>
        </authorList>
    </citation>
    <scope>NUCLEOTIDE SEQUENCE [LARGE SCALE GENOMIC DNA]</scope>
    <source>
        <strain evidence="2">MJR7716</strain>
    </source>
</reference>
<gene>
    <name evidence="1" type="ORF">HMPREF3226_00802</name>
</gene>
<dbReference type="Proteomes" id="UP000070533">
    <property type="component" value="Unassembled WGS sequence"/>
</dbReference>
<dbReference type="InterPro" id="IPR010994">
    <property type="entry name" value="RuvA_2-like"/>
</dbReference>
<dbReference type="STRING" id="28128.HMPREF3226_00802"/>
<evidence type="ECO:0000313" key="2">
    <source>
        <dbReference type="Proteomes" id="UP000070533"/>
    </source>
</evidence>
<evidence type="ECO:0000313" key="1">
    <source>
        <dbReference type="EMBL" id="KXA41466.1"/>
    </source>
</evidence>
<sequence length="663" mass="75736">MKKIYFIIIMVFISLSGKAQTEHSWGKYLDELYQFDDDNIGSREDALEVLTELEQHPININTATRDDLERIPFLNATQIEDLLAYVYQYNGMKTLGELMLIESLDDTRRQLLQHFVYVSNDETAAFPSLKNILKHGKHDLTLAVKLPFYDRRGDINGYLGYKYQHSLRYKFSFGEYLQAGLVGSQDSGEPFFADKNAMGYDHYSFYAIVRKLGIIKTLAVGRYKVRFGQGLVINNDFGFGKLAMISNLGRTNNAIRAHSSRSQANYLQGAATTVAVGKHTDISAFVSHRWIDATLNDRGAIQTIIESGYHRTKLEMMRKHNASQTSAGGNIQWRNNGFHAGITGLFVHFNRPLEPNKKQVHRLYYPEGYDFWNASINYGYMNHRWSLSGETATGGCGGIATLNIASFQASRSLSLMAVQRFYGYQYHSLHSESFSEGGSVQNENGVLLGMDWRFNRHLSLMAYTDYAYFSQPRYQASAASDAWDNLISAIYTRGSISLSARYRLKIRTKDNAEKTALIHETTQRGRLSFSYSMPKWASKTQIDVANSDYKSASFGYMLSEHATFHPLRWLQASASIGYFHTNDYSSRLYVYERGLLYSFSFPAFYGKGLRYSLFARADFNRHLMLIMKCGSTKYFDRDHISSGLQQINASSMTDLELQIRWKF</sequence>
<dbReference type="EMBL" id="LRQG01000051">
    <property type="protein sequence ID" value="KXA41466.1"/>
    <property type="molecule type" value="Genomic_DNA"/>
</dbReference>
<dbReference type="SUPFAM" id="SSF47781">
    <property type="entry name" value="RuvA domain 2-like"/>
    <property type="match status" value="1"/>
</dbReference>
<accession>A0A133QF08</accession>
<dbReference type="AlphaFoldDB" id="A0A133QF08"/>
<comment type="caution">
    <text evidence="1">The sequence shown here is derived from an EMBL/GenBank/DDBJ whole genome shotgun (WGS) entry which is preliminary data.</text>
</comment>
<dbReference type="eggNOG" id="COG1555">
    <property type="taxonomic scope" value="Bacteria"/>
</dbReference>
<evidence type="ECO:0008006" key="3">
    <source>
        <dbReference type="Google" id="ProtNLM"/>
    </source>
</evidence>
<dbReference type="RefSeq" id="WP_394364857.1">
    <property type="nucleotide sequence ID" value="NZ_KQ957209.1"/>
</dbReference>
<dbReference type="PATRIC" id="fig|28128.5.peg.810"/>
<name>A0A133QF08_9BACT</name>